<gene>
    <name evidence="2" type="ORF">LLUT_LOCUS30578</name>
</gene>
<evidence type="ECO:0008006" key="4">
    <source>
        <dbReference type="Google" id="ProtNLM"/>
    </source>
</evidence>
<dbReference type="Gene3D" id="3.30.559.10">
    <property type="entry name" value="Chloramphenicol acetyltransferase-like domain"/>
    <property type="match status" value="2"/>
</dbReference>
<accession>A0AAV1Y8T1</accession>
<evidence type="ECO:0000313" key="2">
    <source>
        <dbReference type="EMBL" id="CAL0329518.1"/>
    </source>
</evidence>
<sequence length="141" mass="15899">MVDYTQPIEELPLMLVQLTRFYDIDQGVAIGVSISHPLTDGFGAIRFINSWARMARGETLETSELFPPLPLVLGSSDNLAEQGKKISAVTLKLTSEQVEKLKKQANDQSHKEGLRSYSRYEAITAYIWIYASKARELDHLQ</sequence>
<comment type="similarity">
    <text evidence="1">Belongs to the plant acyltransferase family.</text>
</comment>
<reference evidence="2 3" key="1">
    <citation type="submission" date="2024-03" db="EMBL/GenBank/DDBJ databases">
        <authorList>
            <person name="Martinez-Hernandez J."/>
        </authorList>
    </citation>
    <scope>NUCLEOTIDE SEQUENCE [LARGE SCALE GENOMIC DNA]</scope>
</reference>
<protein>
    <recommendedName>
        <fullName evidence="4">Shikimate O-hydroxycinnamoyltransferase</fullName>
    </recommendedName>
</protein>
<dbReference type="GO" id="GO:0016747">
    <property type="term" value="F:acyltransferase activity, transferring groups other than amino-acyl groups"/>
    <property type="evidence" value="ECO:0007669"/>
    <property type="project" value="TreeGrafter"/>
</dbReference>
<proteinExistence type="inferred from homology"/>
<name>A0AAV1Y8T1_LUPLU</name>
<evidence type="ECO:0000256" key="1">
    <source>
        <dbReference type="ARBA" id="ARBA00009861"/>
    </source>
</evidence>
<dbReference type="PANTHER" id="PTHR31642">
    <property type="entry name" value="TRICHOTHECENE 3-O-ACETYLTRANSFERASE"/>
    <property type="match status" value="1"/>
</dbReference>
<dbReference type="PANTHER" id="PTHR31642:SF175">
    <property type="entry name" value="SPERMIDINE HYDROXYCINNAMOYL TRANSFERASE"/>
    <property type="match status" value="1"/>
</dbReference>
<organism evidence="2 3">
    <name type="scientific">Lupinus luteus</name>
    <name type="common">European yellow lupine</name>
    <dbReference type="NCBI Taxonomy" id="3873"/>
    <lineage>
        <taxon>Eukaryota</taxon>
        <taxon>Viridiplantae</taxon>
        <taxon>Streptophyta</taxon>
        <taxon>Embryophyta</taxon>
        <taxon>Tracheophyta</taxon>
        <taxon>Spermatophyta</taxon>
        <taxon>Magnoliopsida</taxon>
        <taxon>eudicotyledons</taxon>
        <taxon>Gunneridae</taxon>
        <taxon>Pentapetalae</taxon>
        <taxon>rosids</taxon>
        <taxon>fabids</taxon>
        <taxon>Fabales</taxon>
        <taxon>Fabaceae</taxon>
        <taxon>Papilionoideae</taxon>
        <taxon>50 kb inversion clade</taxon>
        <taxon>genistoids sensu lato</taxon>
        <taxon>core genistoids</taxon>
        <taxon>Genisteae</taxon>
        <taxon>Lupinus</taxon>
    </lineage>
</organism>
<comment type="caution">
    <text evidence="2">The sequence shown here is derived from an EMBL/GenBank/DDBJ whole genome shotgun (WGS) entry which is preliminary data.</text>
</comment>
<dbReference type="Proteomes" id="UP001497480">
    <property type="component" value="Unassembled WGS sequence"/>
</dbReference>
<dbReference type="InterPro" id="IPR050317">
    <property type="entry name" value="Plant_Fungal_Acyltransferase"/>
</dbReference>
<dbReference type="InterPro" id="IPR023213">
    <property type="entry name" value="CAT-like_dom_sf"/>
</dbReference>
<dbReference type="AlphaFoldDB" id="A0AAV1Y8T1"/>
<dbReference type="EMBL" id="CAXHTB010000022">
    <property type="protein sequence ID" value="CAL0329518.1"/>
    <property type="molecule type" value="Genomic_DNA"/>
</dbReference>
<dbReference type="Pfam" id="PF02458">
    <property type="entry name" value="Transferase"/>
    <property type="match status" value="1"/>
</dbReference>
<keyword evidence="3" id="KW-1185">Reference proteome</keyword>
<evidence type="ECO:0000313" key="3">
    <source>
        <dbReference type="Proteomes" id="UP001497480"/>
    </source>
</evidence>